<feature type="domain" description="N-end rule aminoacyl transferase C-terminal" evidence="6">
    <location>
        <begin position="105"/>
        <end position="223"/>
    </location>
</feature>
<dbReference type="EC" id="2.3.2.29" evidence="4"/>
<evidence type="ECO:0000256" key="2">
    <source>
        <dbReference type="ARBA" id="ARBA00022679"/>
    </source>
</evidence>
<name>A0AA35UX05_METCP</name>
<evidence type="ECO:0000256" key="1">
    <source>
        <dbReference type="ARBA" id="ARBA00022490"/>
    </source>
</evidence>
<keyword evidence="2 4" id="KW-0808">Transferase</keyword>
<protein>
    <recommendedName>
        <fullName evidence="4">Aspartate/glutamate leucyltransferase</fullName>
        <ecNumber evidence="4">2.3.2.29</ecNumber>
    </recommendedName>
</protein>
<dbReference type="GO" id="GO:0071596">
    <property type="term" value="P:ubiquitin-dependent protein catabolic process via the N-end rule pathway"/>
    <property type="evidence" value="ECO:0007669"/>
    <property type="project" value="InterPro"/>
</dbReference>
<comment type="function">
    <text evidence="4">Functions in the N-end rule pathway of protein degradation where it conjugates Leu from its aminoacyl-tRNA to the N-termini of proteins containing an N-terminal aspartate or glutamate.</text>
</comment>
<organism evidence="7 8">
    <name type="scientific">Methylococcus capsulatus</name>
    <dbReference type="NCBI Taxonomy" id="414"/>
    <lineage>
        <taxon>Bacteria</taxon>
        <taxon>Pseudomonadati</taxon>
        <taxon>Pseudomonadota</taxon>
        <taxon>Gammaproteobacteria</taxon>
        <taxon>Methylococcales</taxon>
        <taxon>Methylococcaceae</taxon>
        <taxon>Methylococcus</taxon>
    </lineage>
</organism>
<keyword evidence="1 4" id="KW-0963">Cytoplasm</keyword>
<evidence type="ECO:0000256" key="4">
    <source>
        <dbReference type="HAMAP-Rule" id="MF_00689"/>
    </source>
</evidence>
<dbReference type="EMBL" id="OX458332">
    <property type="protein sequence ID" value="CAI8869449.1"/>
    <property type="molecule type" value="Genomic_DNA"/>
</dbReference>
<feature type="domain" description="N-end aminoacyl transferase N-terminal" evidence="5">
    <location>
        <begin position="14"/>
        <end position="84"/>
    </location>
</feature>
<accession>A0AA35UX05</accession>
<dbReference type="InterPro" id="IPR007471">
    <property type="entry name" value="N-end_Aminoacyl_Trfase_N"/>
</dbReference>
<comment type="catalytic activity">
    <reaction evidence="4">
        <text>N-terminal L-glutamyl-[protein] + L-leucyl-tRNA(Leu) = N-terminal L-leucyl-L-glutamyl-[protein] + tRNA(Leu) + H(+)</text>
        <dbReference type="Rhea" id="RHEA:50412"/>
        <dbReference type="Rhea" id="RHEA-COMP:9613"/>
        <dbReference type="Rhea" id="RHEA-COMP:9622"/>
        <dbReference type="Rhea" id="RHEA-COMP:12664"/>
        <dbReference type="Rhea" id="RHEA-COMP:12668"/>
        <dbReference type="ChEBI" id="CHEBI:15378"/>
        <dbReference type="ChEBI" id="CHEBI:64721"/>
        <dbReference type="ChEBI" id="CHEBI:78442"/>
        <dbReference type="ChEBI" id="CHEBI:78494"/>
        <dbReference type="ChEBI" id="CHEBI:133041"/>
        <dbReference type="EC" id="2.3.2.29"/>
    </reaction>
</comment>
<reference evidence="7" key="1">
    <citation type="submission" date="2023-03" db="EMBL/GenBank/DDBJ databases">
        <authorList>
            <person name="Pearce D."/>
        </authorList>
    </citation>
    <scope>NUCLEOTIDE SEQUENCE</scope>
    <source>
        <strain evidence="7">Mc</strain>
    </source>
</reference>
<dbReference type="GO" id="GO:0008914">
    <property type="term" value="F:leucyl-tRNA--protein transferase activity"/>
    <property type="evidence" value="ECO:0007669"/>
    <property type="project" value="UniProtKB-UniRule"/>
</dbReference>
<dbReference type="PANTHER" id="PTHR21367">
    <property type="entry name" value="ARGININE-TRNA-PROTEIN TRANSFERASE 1"/>
    <property type="match status" value="1"/>
</dbReference>
<evidence type="ECO:0000313" key="7">
    <source>
        <dbReference type="EMBL" id="CAI8869449.1"/>
    </source>
</evidence>
<evidence type="ECO:0000259" key="6">
    <source>
        <dbReference type="Pfam" id="PF04377"/>
    </source>
</evidence>
<dbReference type="NCBIfam" id="NF002341">
    <property type="entry name" value="PRK01305.1-1"/>
    <property type="match status" value="1"/>
</dbReference>
<dbReference type="PIRSF" id="PIRSF037208">
    <property type="entry name" value="ATE_pro_prd"/>
    <property type="match status" value="1"/>
</dbReference>
<sequence>MILERMAHWMGPNHPCGYLPGRDARFTYVSPAYPLSPQSYRGLLEEGFRRSGNWVYRPCCIGCSACLPVRLPVHDFRLTRSHRRVLKRNADIDIRVSVARFDERQFQLYVRYLAARHPTETPVSRDAYWSFVSSSWAQTRFVEFRSYSELIGVAVVDHVPGALSAVYTFFDPDAAERSPGSLAILWQILEARRLGREWLYLGYWIGGCRKMEYKARYRPLEALIANRWRRFQVDEPLTSSVL</sequence>
<comment type="catalytic activity">
    <reaction evidence="4">
        <text>N-terminal L-aspartyl-[protein] + L-leucyl-tRNA(Leu) = N-terminal L-leucyl-L-aspartyl-[protein] + tRNA(Leu) + H(+)</text>
        <dbReference type="Rhea" id="RHEA:50420"/>
        <dbReference type="Rhea" id="RHEA-COMP:9613"/>
        <dbReference type="Rhea" id="RHEA-COMP:9622"/>
        <dbReference type="Rhea" id="RHEA-COMP:12669"/>
        <dbReference type="Rhea" id="RHEA-COMP:12674"/>
        <dbReference type="ChEBI" id="CHEBI:15378"/>
        <dbReference type="ChEBI" id="CHEBI:64720"/>
        <dbReference type="ChEBI" id="CHEBI:78442"/>
        <dbReference type="ChEBI" id="CHEBI:78494"/>
        <dbReference type="ChEBI" id="CHEBI:133042"/>
        <dbReference type="EC" id="2.3.2.29"/>
    </reaction>
</comment>
<dbReference type="PANTHER" id="PTHR21367:SF1">
    <property type="entry name" value="ARGINYL-TRNA--PROTEIN TRANSFERASE 1"/>
    <property type="match status" value="1"/>
</dbReference>
<dbReference type="AlphaFoldDB" id="A0AA35UX05"/>
<gene>
    <name evidence="4 7" type="primary">bpt</name>
    <name evidence="7" type="ORF">MCNOR_2842</name>
</gene>
<dbReference type="GO" id="GO:0005737">
    <property type="term" value="C:cytoplasm"/>
    <property type="evidence" value="ECO:0007669"/>
    <property type="project" value="UniProtKB-SubCell"/>
</dbReference>
<comment type="similarity">
    <text evidence="4">Belongs to the R-transferase family. Bpt subfamily.</text>
</comment>
<dbReference type="Pfam" id="PF04376">
    <property type="entry name" value="ATE_N"/>
    <property type="match status" value="1"/>
</dbReference>
<evidence type="ECO:0000259" key="5">
    <source>
        <dbReference type="Pfam" id="PF04376"/>
    </source>
</evidence>
<proteinExistence type="inferred from homology"/>
<dbReference type="NCBIfam" id="NF002346">
    <property type="entry name" value="PRK01305.2-3"/>
    <property type="match status" value="1"/>
</dbReference>
<dbReference type="Proteomes" id="UP001158598">
    <property type="component" value="Chromosome"/>
</dbReference>
<dbReference type="InterPro" id="IPR007472">
    <property type="entry name" value="N-end_Aminoacyl_Trfase_C"/>
</dbReference>
<keyword evidence="3 4" id="KW-0012">Acyltransferase</keyword>
<dbReference type="InterPro" id="IPR016181">
    <property type="entry name" value="Acyl_CoA_acyltransferase"/>
</dbReference>
<dbReference type="SUPFAM" id="SSF55729">
    <property type="entry name" value="Acyl-CoA N-acyltransferases (Nat)"/>
    <property type="match status" value="1"/>
</dbReference>
<evidence type="ECO:0000256" key="3">
    <source>
        <dbReference type="ARBA" id="ARBA00023315"/>
    </source>
</evidence>
<dbReference type="InterPro" id="IPR030700">
    <property type="entry name" value="N-end_Aminoacyl_Trfase"/>
</dbReference>
<dbReference type="GO" id="GO:0004057">
    <property type="term" value="F:arginyl-tRNA--protein transferase activity"/>
    <property type="evidence" value="ECO:0007669"/>
    <property type="project" value="InterPro"/>
</dbReference>
<dbReference type="InterPro" id="IPR017138">
    <property type="entry name" value="Asp_Glu_LeuTrfase"/>
</dbReference>
<dbReference type="Pfam" id="PF04377">
    <property type="entry name" value="ATE_C"/>
    <property type="match status" value="1"/>
</dbReference>
<dbReference type="HAMAP" id="MF_00689">
    <property type="entry name" value="Bpt"/>
    <property type="match status" value="1"/>
</dbReference>
<comment type="subcellular location">
    <subcellularLocation>
        <location evidence="4">Cytoplasm</location>
    </subcellularLocation>
</comment>
<dbReference type="NCBIfam" id="NF002342">
    <property type="entry name" value="PRK01305.1-3"/>
    <property type="match status" value="1"/>
</dbReference>
<evidence type="ECO:0000313" key="8">
    <source>
        <dbReference type="Proteomes" id="UP001158598"/>
    </source>
</evidence>